<keyword evidence="2" id="KW-0689">Ribosomal protein</keyword>
<proteinExistence type="inferred from homology"/>
<dbReference type="InterPro" id="IPR027486">
    <property type="entry name" value="Ribosomal_uS10_dom"/>
</dbReference>
<gene>
    <name evidence="6" type="ORF">FGO68_gene4635</name>
</gene>
<dbReference type="PANTHER" id="PTHR11700">
    <property type="entry name" value="30S RIBOSOMAL PROTEIN S10 FAMILY MEMBER"/>
    <property type="match status" value="1"/>
</dbReference>
<dbReference type="EMBL" id="RRYP01014547">
    <property type="protein sequence ID" value="TNV75916.1"/>
    <property type="molecule type" value="Genomic_DNA"/>
</dbReference>
<dbReference type="InterPro" id="IPR036838">
    <property type="entry name" value="Ribosomal_uS10_dom_sf"/>
</dbReference>
<evidence type="ECO:0000256" key="1">
    <source>
        <dbReference type="ARBA" id="ARBA00007102"/>
    </source>
</evidence>
<evidence type="ECO:0000313" key="7">
    <source>
        <dbReference type="Proteomes" id="UP000785679"/>
    </source>
</evidence>
<dbReference type="GO" id="GO:0015935">
    <property type="term" value="C:small ribosomal subunit"/>
    <property type="evidence" value="ECO:0007669"/>
    <property type="project" value="InterPro"/>
</dbReference>
<dbReference type="HAMAP" id="MF_00508">
    <property type="entry name" value="Ribosomal_uS10"/>
    <property type="match status" value="1"/>
</dbReference>
<sequence>MVDIEKEKTKGEEVHEEIQRIRMTLRSRETKSLEAACAEIVARSKNQGYETKGPVRIPTKILKITTRKSPCGEGSKTWDRFEMRIHKRVIDIHCPSSVVKEITNFRIDPGVDVNLIVWKQ</sequence>
<feature type="domain" description="Small ribosomal subunit protein uS10" evidence="5">
    <location>
        <begin position="22"/>
        <end position="116"/>
    </location>
</feature>
<evidence type="ECO:0000256" key="3">
    <source>
        <dbReference type="ARBA" id="ARBA00023274"/>
    </source>
</evidence>
<protein>
    <recommendedName>
        <fullName evidence="4">Small ribosomal subunit protein uS10</fullName>
    </recommendedName>
</protein>
<evidence type="ECO:0000313" key="6">
    <source>
        <dbReference type="EMBL" id="TNV75916.1"/>
    </source>
</evidence>
<dbReference type="GO" id="GO:0006412">
    <property type="term" value="P:translation"/>
    <property type="evidence" value="ECO:0007669"/>
    <property type="project" value="InterPro"/>
</dbReference>
<comment type="similarity">
    <text evidence="1">Belongs to the universal ribosomal protein uS10 family.</text>
</comment>
<dbReference type="SMART" id="SM01403">
    <property type="entry name" value="Ribosomal_S10"/>
    <property type="match status" value="1"/>
</dbReference>
<dbReference type="AlphaFoldDB" id="A0A8J8NIQ9"/>
<evidence type="ECO:0000256" key="4">
    <source>
        <dbReference type="ARBA" id="ARBA00035162"/>
    </source>
</evidence>
<dbReference type="PRINTS" id="PR00971">
    <property type="entry name" value="RIBOSOMALS10"/>
</dbReference>
<dbReference type="FunFam" id="3.30.70.600:FF:000004">
    <property type="entry name" value="30S ribosomal protein S10"/>
    <property type="match status" value="1"/>
</dbReference>
<dbReference type="NCBIfam" id="TIGR01046">
    <property type="entry name" value="uS10_euk_arch"/>
    <property type="match status" value="1"/>
</dbReference>
<organism evidence="6 7">
    <name type="scientific">Halteria grandinella</name>
    <dbReference type="NCBI Taxonomy" id="5974"/>
    <lineage>
        <taxon>Eukaryota</taxon>
        <taxon>Sar</taxon>
        <taxon>Alveolata</taxon>
        <taxon>Ciliophora</taxon>
        <taxon>Intramacronucleata</taxon>
        <taxon>Spirotrichea</taxon>
        <taxon>Stichotrichia</taxon>
        <taxon>Sporadotrichida</taxon>
        <taxon>Halteriidae</taxon>
        <taxon>Halteria</taxon>
    </lineage>
</organism>
<keyword evidence="3" id="KW-0687">Ribonucleoprotein</keyword>
<dbReference type="GO" id="GO:0003735">
    <property type="term" value="F:structural constituent of ribosome"/>
    <property type="evidence" value="ECO:0007669"/>
    <property type="project" value="InterPro"/>
</dbReference>
<evidence type="ECO:0000256" key="2">
    <source>
        <dbReference type="ARBA" id="ARBA00022980"/>
    </source>
</evidence>
<reference evidence="6" key="1">
    <citation type="submission" date="2019-06" db="EMBL/GenBank/DDBJ databases">
        <authorList>
            <person name="Zheng W."/>
        </authorList>
    </citation>
    <scope>NUCLEOTIDE SEQUENCE</scope>
    <source>
        <strain evidence="6">QDHG01</strain>
    </source>
</reference>
<dbReference type="InterPro" id="IPR005729">
    <property type="entry name" value="Ribosomal_uS10_euk/arc"/>
</dbReference>
<evidence type="ECO:0000259" key="5">
    <source>
        <dbReference type="SMART" id="SM01403"/>
    </source>
</evidence>
<dbReference type="Proteomes" id="UP000785679">
    <property type="component" value="Unassembled WGS sequence"/>
</dbReference>
<dbReference type="SUPFAM" id="SSF54999">
    <property type="entry name" value="Ribosomal protein S10"/>
    <property type="match status" value="1"/>
</dbReference>
<keyword evidence="7" id="KW-1185">Reference proteome</keyword>
<dbReference type="Gene3D" id="3.30.70.600">
    <property type="entry name" value="Ribosomal protein S10 domain"/>
    <property type="match status" value="1"/>
</dbReference>
<name>A0A8J8NIQ9_HALGN</name>
<dbReference type="Pfam" id="PF00338">
    <property type="entry name" value="Ribosomal_S10"/>
    <property type="match status" value="1"/>
</dbReference>
<comment type="caution">
    <text evidence="6">The sequence shown here is derived from an EMBL/GenBank/DDBJ whole genome shotgun (WGS) entry which is preliminary data.</text>
</comment>
<accession>A0A8J8NIQ9</accession>
<dbReference type="OrthoDB" id="283998at2759"/>
<dbReference type="InterPro" id="IPR001848">
    <property type="entry name" value="Ribosomal_uS10"/>
</dbReference>